<dbReference type="EMBL" id="FNBA01000005">
    <property type="protein sequence ID" value="SDF06090.1"/>
    <property type="molecule type" value="Genomic_DNA"/>
</dbReference>
<dbReference type="AlphaFoldDB" id="A0A1G7I031"/>
<feature type="signal peptide" evidence="1">
    <location>
        <begin position="1"/>
        <end position="21"/>
    </location>
</feature>
<feature type="chain" id="PRO_5011517672" description="Lipocalin-like domain-containing protein" evidence="1">
    <location>
        <begin position="22"/>
        <end position="152"/>
    </location>
</feature>
<keyword evidence="1" id="KW-0732">Signal</keyword>
<evidence type="ECO:0008006" key="4">
    <source>
        <dbReference type="Google" id="ProtNLM"/>
    </source>
</evidence>
<accession>A0A1G7I031</accession>
<reference evidence="2 3" key="1">
    <citation type="submission" date="2016-10" db="EMBL/GenBank/DDBJ databases">
        <authorList>
            <person name="de Groot N.N."/>
        </authorList>
    </citation>
    <scope>NUCLEOTIDE SEQUENCE [LARGE SCALE GENOMIC DNA]</scope>
    <source>
        <strain evidence="2 3">DSM 16195</strain>
    </source>
</reference>
<sequence length="152" mass="17201">MKTRILILLVVVGFLFTSCDSEDDAPSVQNDELSGVWHFKSLQGGFAGVDFDFNENQVTWDFNSERNTLSVVNNLVPTDPQHMYYPYENNVYNYSVLELNGAKYLVVFGMAGVHDNDELGKYEITQDGNLYIDTNEYSSGGAIDGFMYTFTR</sequence>
<dbReference type="RefSeq" id="WP_139149423.1">
    <property type="nucleotide sequence ID" value="NZ_BMWO01000007.1"/>
</dbReference>
<dbReference type="PROSITE" id="PS51257">
    <property type="entry name" value="PROKAR_LIPOPROTEIN"/>
    <property type="match status" value="1"/>
</dbReference>
<name>A0A1G7I031_9FLAO</name>
<dbReference type="OrthoDB" id="1201884at2"/>
<keyword evidence="3" id="KW-1185">Reference proteome</keyword>
<evidence type="ECO:0000313" key="2">
    <source>
        <dbReference type="EMBL" id="SDF06090.1"/>
    </source>
</evidence>
<dbReference type="STRING" id="227084.SAMN05421855_10529"/>
<gene>
    <name evidence="2" type="ORF">SAMN05421855_10529</name>
</gene>
<protein>
    <recommendedName>
        <fullName evidence="4">Lipocalin-like domain-containing protein</fullName>
    </recommendedName>
</protein>
<dbReference type="Proteomes" id="UP000199321">
    <property type="component" value="Unassembled WGS sequence"/>
</dbReference>
<proteinExistence type="predicted"/>
<evidence type="ECO:0000313" key="3">
    <source>
        <dbReference type="Proteomes" id="UP000199321"/>
    </source>
</evidence>
<evidence type="ECO:0000256" key="1">
    <source>
        <dbReference type="SAM" id="SignalP"/>
    </source>
</evidence>
<organism evidence="2 3">
    <name type="scientific">Ulvibacter litoralis</name>
    <dbReference type="NCBI Taxonomy" id="227084"/>
    <lineage>
        <taxon>Bacteria</taxon>
        <taxon>Pseudomonadati</taxon>
        <taxon>Bacteroidota</taxon>
        <taxon>Flavobacteriia</taxon>
        <taxon>Flavobacteriales</taxon>
        <taxon>Flavobacteriaceae</taxon>
        <taxon>Ulvibacter</taxon>
    </lineage>
</organism>